<name>M9MDI7_PSEA3</name>
<feature type="region of interest" description="Disordered" evidence="1">
    <location>
        <begin position="25"/>
        <end position="113"/>
    </location>
</feature>
<feature type="compositionally biased region" description="Basic and acidic residues" evidence="1">
    <location>
        <begin position="613"/>
        <end position="626"/>
    </location>
</feature>
<reference evidence="3" key="1">
    <citation type="journal article" date="2013" name="Genome Announc.">
        <title>Genome sequence of the basidiomycetous yeast Pseudozyma antarctica T-34, a producer of the glycolipid biosurfactants mannosylerythritol lipids.</title>
        <authorList>
            <person name="Morita T."/>
            <person name="Koike H."/>
            <person name="Koyama Y."/>
            <person name="Hagiwara H."/>
            <person name="Ito E."/>
            <person name="Fukuoka T."/>
            <person name="Imura T."/>
            <person name="Machida M."/>
            <person name="Kitamoto D."/>
        </authorList>
    </citation>
    <scope>NUCLEOTIDE SEQUENCE [LARGE SCALE GENOMIC DNA]</scope>
    <source>
        <strain evidence="3">T-34</strain>
    </source>
</reference>
<feature type="compositionally biased region" description="Basic and acidic residues" evidence="1">
    <location>
        <begin position="522"/>
        <end position="531"/>
    </location>
</feature>
<organism evidence="2 3">
    <name type="scientific">Pseudozyma antarctica (strain T-34)</name>
    <name type="common">Yeast</name>
    <name type="synonym">Candida antarctica</name>
    <dbReference type="NCBI Taxonomy" id="1151754"/>
    <lineage>
        <taxon>Eukaryota</taxon>
        <taxon>Fungi</taxon>
        <taxon>Dikarya</taxon>
        <taxon>Basidiomycota</taxon>
        <taxon>Ustilaginomycotina</taxon>
        <taxon>Ustilaginomycetes</taxon>
        <taxon>Ustilaginales</taxon>
        <taxon>Ustilaginaceae</taxon>
        <taxon>Moesziomyces</taxon>
    </lineage>
</organism>
<feature type="compositionally biased region" description="Low complexity" evidence="1">
    <location>
        <begin position="68"/>
        <end position="77"/>
    </location>
</feature>
<feature type="compositionally biased region" description="Polar residues" evidence="1">
    <location>
        <begin position="593"/>
        <end position="612"/>
    </location>
</feature>
<accession>M9MDI7</accession>
<dbReference type="STRING" id="1151754.M9MDI7"/>
<dbReference type="OrthoDB" id="2556502at2759"/>
<proteinExistence type="predicted"/>
<gene>
    <name evidence="2" type="ORF">PANT_7d00194</name>
</gene>
<feature type="compositionally biased region" description="Basic and acidic residues" evidence="1">
    <location>
        <begin position="651"/>
        <end position="670"/>
    </location>
</feature>
<evidence type="ECO:0000313" key="3">
    <source>
        <dbReference type="Proteomes" id="UP000011976"/>
    </source>
</evidence>
<protein>
    <submittedName>
        <fullName evidence="2">Uncharacterized protein</fullName>
    </submittedName>
</protein>
<dbReference type="Proteomes" id="UP000011976">
    <property type="component" value="Unassembled WGS sequence"/>
</dbReference>
<feature type="compositionally biased region" description="Polar residues" evidence="1">
    <location>
        <begin position="639"/>
        <end position="650"/>
    </location>
</feature>
<evidence type="ECO:0000256" key="1">
    <source>
        <dbReference type="SAM" id="MobiDB-lite"/>
    </source>
</evidence>
<feature type="region of interest" description="Disordered" evidence="1">
    <location>
        <begin position="493"/>
        <end position="532"/>
    </location>
</feature>
<feature type="compositionally biased region" description="Low complexity" evidence="1">
    <location>
        <begin position="84"/>
        <end position="111"/>
    </location>
</feature>
<dbReference type="EMBL" id="DF196773">
    <property type="protein sequence ID" value="GAC72622.1"/>
    <property type="molecule type" value="Genomic_DNA"/>
</dbReference>
<evidence type="ECO:0000313" key="2">
    <source>
        <dbReference type="EMBL" id="GAC72622.1"/>
    </source>
</evidence>
<feature type="region of interest" description="Disordered" evidence="1">
    <location>
        <begin position="545"/>
        <end position="687"/>
    </location>
</feature>
<sequence length="687" mass="74972">MRPRRSPTPPPMPALVVLIPSTDVSVPDAASPFPRRKSPSHSSLAKAPSPSKQPRPLLRGSTKHHLHPSSASSSSLSPFPPSSPRSSSSSASVTADSSTSGGSTKSAGRSSVRYHPIDFSSPFGEDADLSAKRAAPANQGPHICKWRLRDKKGLLDRKGHVFCRCKLMTADLLAKHVLTHHIPPAAPSTPDQELFRKVACRWDHCFNRHYEPSELAAHLLHHHFTHQMGLRYACLVQNCSAATLLTTRAALERRHAQYHAAYVRTAQLRPTWEPVPVRKDRKDRKHASHLLAQLRKYDALPDPFQVRIAVSDRKNPKLDVSSAAINPEHAREFKKRYMNPAMIQLGPDQKGEAWLSLHRWLQRSVDVSAARLMADQAVLEGTSYDDTDLARSHACAPPVVEISEPPSLSALKRGILAGQPYVSSAAPSSGAVAKSSTGKETLALPNQPCEVALTQISAQVCIESIGASSLASIDREMQLDDALETQRRWAQKVYKIRPPPSRSLARSATMPTSDLEDDTDGDEPRLPRFETYHPASRIRAMYMDGARSSPPRSGVLLPFAASSSSTGSSSKTSEASSSVPTSVSTSSGRSHGYVSTPSSQYGSTETANTSNSVKRERDGPFLDRSGRVLPPTGSKRRAMQSSVYLPSTPTKVKEESIFVDLKLKPSHAKESSPLSSPIPRSRRRRRG</sequence>
<feature type="compositionally biased region" description="Low complexity" evidence="1">
    <location>
        <begin position="562"/>
        <end position="590"/>
    </location>
</feature>
<dbReference type="AlphaFoldDB" id="M9MDI7"/>